<organism evidence="1 2">
    <name type="scientific">Caerostris extrusa</name>
    <name type="common">Bark spider</name>
    <name type="synonym">Caerostris bankana</name>
    <dbReference type="NCBI Taxonomy" id="172846"/>
    <lineage>
        <taxon>Eukaryota</taxon>
        <taxon>Metazoa</taxon>
        <taxon>Ecdysozoa</taxon>
        <taxon>Arthropoda</taxon>
        <taxon>Chelicerata</taxon>
        <taxon>Arachnida</taxon>
        <taxon>Araneae</taxon>
        <taxon>Araneomorphae</taxon>
        <taxon>Entelegynae</taxon>
        <taxon>Araneoidea</taxon>
        <taxon>Araneidae</taxon>
        <taxon>Caerostris</taxon>
    </lineage>
</organism>
<comment type="caution">
    <text evidence="1">The sequence shown here is derived from an EMBL/GenBank/DDBJ whole genome shotgun (WGS) entry which is preliminary data.</text>
</comment>
<evidence type="ECO:0000313" key="1">
    <source>
        <dbReference type="EMBL" id="GIY84366.1"/>
    </source>
</evidence>
<accession>A0AAV4WNA0</accession>
<proteinExistence type="predicted"/>
<name>A0AAV4WNA0_CAEEX</name>
<sequence length="101" mass="11917">MAEMHIVKIIRESIVCEGRRALYWKSQKCLLRSCTVKPALWIRTSVIPGNISSLYDSVSSRYFESEKRSKELFEKGWGSFYCFKETRSEGYYYRIEEPGLI</sequence>
<dbReference type="AlphaFoldDB" id="A0AAV4WNA0"/>
<evidence type="ECO:0000313" key="2">
    <source>
        <dbReference type="Proteomes" id="UP001054945"/>
    </source>
</evidence>
<keyword evidence="2" id="KW-1185">Reference proteome</keyword>
<protein>
    <submittedName>
        <fullName evidence="1">Uncharacterized protein</fullName>
    </submittedName>
</protein>
<dbReference type="Proteomes" id="UP001054945">
    <property type="component" value="Unassembled WGS sequence"/>
</dbReference>
<dbReference type="EMBL" id="BPLR01016507">
    <property type="protein sequence ID" value="GIY84366.1"/>
    <property type="molecule type" value="Genomic_DNA"/>
</dbReference>
<reference evidence="1 2" key="1">
    <citation type="submission" date="2021-06" db="EMBL/GenBank/DDBJ databases">
        <title>Caerostris extrusa draft genome.</title>
        <authorList>
            <person name="Kono N."/>
            <person name="Arakawa K."/>
        </authorList>
    </citation>
    <scope>NUCLEOTIDE SEQUENCE [LARGE SCALE GENOMIC DNA]</scope>
</reference>
<gene>
    <name evidence="1" type="ORF">CEXT_350001</name>
</gene>